<evidence type="ECO:0000256" key="2">
    <source>
        <dbReference type="ARBA" id="ARBA00006402"/>
    </source>
</evidence>
<dbReference type="InterPro" id="IPR003661">
    <property type="entry name" value="HisK_dim/P_dom"/>
</dbReference>
<dbReference type="PROSITE" id="PS50113">
    <property type="entry name" value="PAC"/>
    <property type="match status" value="1"/>
</dbReference>
<evidence type="ECO:0000259" key="19">
    <source>
        <dbReference type="PROSITE" id="PS50112"/>
    </source>
</evidence>
<dbReference type="FunFam" id="3.30.565.10:FF:000010">
    <property type="entry name" value="Sensor histidine kinase RcsC"/>
    <property type="match status" value="1"/>
</dbReference>
<evidence type="ECO:0000256" key="12">
    <source>
        <dbReference type="ARBA" id="ARBA00064003"/>
    </source>
</evidence>
<dbReference type="InterPro" id="IPR003594">
    <property type="entry name" value="HATPase_dom"/>
</dbReference>
<evidence type="ECO:0000259" key="18">
    <source>
        <dbReference type="PROSITE" id="PS50110"/>
    </source>
</evidence>
<evidence type="ECO:0000256" key="10">
    <source>
        <dbReference type="ARBA" id="ARBA00023012"/>
    </source>
</evidence>
<dbReference type="Gene3D" id="3.30.565.10">
    <property type="entry name" value="Histidine kinase-like ATPase, C-terminal domain"/>
    <property type="match status" value="1"/>
</dbReference>
<keyword evidence="22" id="KW-1185">Reference proteome</keyword>
<dbReference type="Gene3D" id="1.10.287.130">
    <property type="match status" value="1"/>
</dbReference>
<evidence type="ECO:0000256" key="15">
    <source>
        <dbReference type="PROSITE-ProRule" id="PRU00169"/>
    </source>
</evidence>
<feature type="domain" description="PAS" evidence="19">
    <location>
        <begin position="427"/>
        <end position="501"/>
    </location>
</feature>
<dbReference type="InterPro" id="IPR013655">
    <property type="entry name" value="PAS_fold_3"/>
</dbReference>
<feature type="coiled-coil region" evidence="16">
    <location>
        <begin position="666"/>
        <end position="693"/>
    </location>
</feature>
<evidence type="ECO:0000256" key="3">
    <source>
        <dbReference type="ARBA" id="ARBA00012438"/>
    </source>
</evidence>
<dbReference type="CDD" id="cd16922">
    <property type="entry name" value="HATPase_EvgS-ArcB-TorS-like"/>
    <property type="match status" value="1"/>
</dbReference>
<protein>
    <recommendedName>
        <fullName evidence="14">Circadian input-output histidine kinase CikA</fullName>
        <ecNumber evidence="3">2.7.13.3</ecNumber>
    </recommendedName>
    <alternativeName>
        <fullName evidence="13">Sensory/regulatory protein RpfC</fullName>
    </alternativeName>
    <alternativeName>
        <fullName evidence="4">Stage 0 sporulation protein A homolog</fullName>
    </alternativeName>
</protein>
<comment type="similarity">
    <text evidence="2">In the N-terminal section; belongs to the phytochrome family.</text>
</comment>
<comment type="function">
    <text evidence="11">May play the central regulatory role in sporulation. It may be an element of the effector pathway responsible for the activation of sporulation genes in response to nutritional stress. Spo0A may act in concert with spo0H (a sigma factor) to control the expression of some genes that are critical to the sporulation process.</text>
</comment>
<dbReference type="InterPro" id="IPR036097">
    <property type="entry name" value="HisK_dim/P_sf"/>
</dbReference>
<dbReference type="InterPro" id="IPR004358">
    <property type="entry name" value="Sig_transdc_His_kin-like_C"/>
</dbReference>
<proteinExistence type="inferred from homology"/>
<dbReference type="Gene3D" id="3.30.450.20">
    <property type="entry name" value="PAS domain"/>
    <property type="match status" value="3"/>
</dbReference>
<dbReference type="PRINTS" id="PR00344">
    <property type="entry name" value="BCTRLSENSOR"/>
</dbReference>
<keyword evidence="10" id="KW-0902">Two-component regulatory system</keyword>
<dbReference type="PROSITE" id="PS50109">
    <property type="entry name" value="HIS_KIN"/>
    <property type="match status" value="1"/>
</dbReference>
<keyword evidence="7" id="KW-0547">Nucleotide-binding</keyword>
<dbReference type="SMART" id="SM00448">
    <property type="entry name" value="REC"/>
    <property type="match status" value="1"/>
</dbReference>
<feature type="domain" description="Histidine kinase" evidence="17">
    <location>
        <begin position="700"/>
        <end position="922"/>
    </location>
</feature>
<dbReference type="EC" id="2.7.13.3" evidence="3"/>
<dbReference type="InterPro" id="IPR035965">
    <property type="entry name" value="PAS-like_dom_sf"/>
</dbReference>
<dbReference type="Pfam" id="PF13426">
    <property type="entry name" value="PAS_9"/>
    <property type="match status" value="1"/>
</dbReference>
<dbReference type="Proteomes" id="UP000295504">
    <property type="component" value="Unassembled WGS sequence"/>
</dbReference>
<dbReference type="AlphaFoldDB" id="A0A4R2TC36"/>
<dbReference type="InterPro" id="IPR000014">
    <property type="entry name" value="PAS"/>
</dbReference>
<accession>A0A4R2TC36</accession>
<evidence type="ECO:0000256" key="13">
    <source>
        <dbReference type="ARBA" id="ARBA00068150"/>
    </source>
</evidence>
<name>A0A4R2TC36_9FIRM</name>
<evidence type="ECO:0000313" key="22">
    <source>
        <dbReference type="Proteomes" id="UP000295504"/>
    </source>
</evidence>
<feature type="modified residue" description="4-aspartylphosphate" evidence="15">
    <location>
        <position position="994"/>
    </location>
</feature>
<keyword evidence="5 15" id="KW-0597">Phosphoprotein</keyword>
<dbReference type="SMART" id="SM00388">
    <property type="entry name" value="HisKA"/>
    <property type="match status" value="1"/>
</dbReference>
<dbReference type="InterPro" id="IPR001610">
    <property type="entry name" value="PAC"/>
</dbReference>
<evidence type="ECO:0000259" key="20">
    <source>
        <dbReference type="PROSITE" id="PS50113"/>
    </source>
</evidence>
<feature type="domain" description="PAC" evidence="20">
    <location>
        <begin position="505"/>
        <end position="558"/>
    </location>
</feature>
<dbReference type="InterPro" id="IPR013656">
    <property type="entry name" value="PAS_4"/>
</dbReference>
<dbReference type="PROSITE" id="PS50112">
    <property type="entry name" value="PAS"/>
    <property type="match status" value="2"/>
</dbReference>
<dbReference type="Pfam" id="PF02518">
    <property type="entry name" value="HATPase_c"/>
    <property type="match status" value="1"/>
</dbReference>
<dbReference type="InterPro" id="IPR036890">
    <property type="entry name" value="HATPase_C_sf"/>
</dbReference>
<evidence type="ECO:0000256" key="11">
    <source>
        <dbReference type="ARBA" id="ARBA00024867"/>
    </source>
</evidence>
<evidence type="ECO:0000256" key="4">
    <source>
        <dbReference type="ARBA" id="ARBA00018672"/>
    </source>
</evidence>
<dbReference type="InterPro" id="IPR001789">
    <property type="entry name" value="Sig_transdc_resp-reg_receiver"/>
</dbReference>
<feature type="domain" description="Response regulatory" evidence="18">
    <location>
        <begin position="945"/>
        <end position="1063"/>
    </location>
</feature>
<dbReference type="SMART" id="SM00086">
    <property type="entry name" value="PAC"/>
    <property type="match status" value="2"/>
</dbReference>
<dbReference type="RefSeq" id="WP_132849059.1">
    <property type="nucleotide sequence ID" value="NZ_CP058648.1"/>
</dbReference>
<dbReference type="Pfam" id="PF08447">
    <property type="entry name" value="PAS_3"/>
    <property type="match status" value="2"/>
</dbReference>
<dbReference type="InterPro" id="IPR000700">
    <property type="entry name" value="PAS-assoc_C"/>
</dbReference>
<dbReference type="PANTHER" id="PTHR45339:SF1">
    <property type="entry name" value="HYBRID SIGNAL TRANSDUCTION HISTIDINE KINASE J"/>
    <property type="match status" value="1"/>
</dbReference>
<evidence type="ECO:0000256" key="7">
    <source>
        <dbReference type="ARBA" id="ARBA00022741"/>
    </source>
</evidence>
<keyword evidence="16" id="KW-0175">Coiled coil</keyword>
<evidence type="ECO:0000313" key="21">
    <source>
        <dbReference type="EMBL" id="TCQ00491.1"/>
    </source>
</evidence>
<keyword evidence="9" id="KW-0067">ATP-binding</keyword>
<dbReference type="OrthoDB" id="9790669at2"/>
<comment type="subunit">
    <text evidence="12">At low DSF concentrations, interacts with RpfF.</text>
</comment>
<evidence type="ECO:0000256" key="5">
    <source>
        <dbReference type="ARBA" id="ARBA00022553"/>
    </source>
</evidence>
<dbReference type="Pfam" id="PF00072">
    <property type="entry name" value="Response_reg"/>
    <property type="match status" value="1"/>
</dbReference>
<dbReference type="Pfam" id="PF08448">
    <property type="entry name" value="PAS_4"/>
    <property type="match status" value="1"/>
</dbReference>
<gene>
    <name evidence="21" type="ORF">EDD79_10318</name>
</gene>
<organism evidence="21 22">
    <name type="scientific">Serpentinicella alkaliphila</name>
    <dbReference type="NCBI Taxonomy" id="1734049"/>
    <lineage>
        <taxon>Bacteria</taxon>
        <taxon>Bacillati</taxon>
        <taxon>Bacillota</taxon>
        <taxon>Clostridia</taxon>
        <taxon>Peptostreptococcales</taxon>
        <taxon>Natronincolaceae</taxon>
        <taxon>Serpentinicella</taxon>
    </lineage>
</organism>
<evidence type="ECO:0000256" key="14">
    <source>
        <dbReference type="ARBA" id="ARBA00074306"/>
    </source>
</evidence>
<comment type="catalytic activity">
    <reaction evidence="1">
        <text>ATP + protein L-histidine = ADP + protein N-phospho-L-histidine.</text>
        <dbReference type="EC" id="2.7.13.3"/>
    </reaction>
</comment>
<feature type="domain" description="PAS" evidence="19">
    <location>
        <begin position="134"/>
        <end position="204"/>
    </location>
</feature>
<dbReference type="Pfam" id="PF00512">
    <property type="entry name" value="HisKA"/>
    <property type="match status" value="1"/>
</dbReference>
<dbReference type="GO" id="GO:0005524">
    <property type="term" value="F:ATP binding"/>
    <property type="evidence" value="ECO:0007669"/>
    <property type="project" value="UniProtKB-KW"/>
</dbReference>
<dbReference type="Gene3D" id="3.40.50.2300">
    <property type="match status" value="1"/>
</dbReference>
<evidence type="ECO:0000259" key="17">
    <source>
        <dbReference type="PROSITE" id="PS50109"/>
    </source>
</evidence>
<keyword evidence="6" id="KW-0808">Transferase</keyword>
<dbReference type="SUPFAM" id="SSF55785">
    <property type="entry name" value="PYP-like sensor domain (PAS domain)"/>
    <property type="match status" value="3"/>
</dbReference>
<dbReference type="SMART" id="SM00387">
    <property type="entry name" value="HATPase_c"/>
    <property type="match status" value="1"/>
</dbReference>
<dbReference type="SUPFAM" id="SSF52172">
    <property type="entry name" value="CheY-like"/>
    <property type="match status" value="1"/>
</dbReference>
<evidence type="ECO:0000256" key="1">
    <source>
        <dbReference type="ARBA" id="ARBA00000085"/>
    </source>
</evidence>
<dbReference type="CDD" id="cd00082">
    <property type="entry name" value="HisKA"/>
    <property type="match status" value="1"/>
</dbReference>
<dbReference type="PANTHER" id="PTHR45339">
    <property type="entry name" value="HYBRID SIGNAL TRANSDUCTION HISTIDINE KINASE J"/>
    <property type="match status" value="1"/>
</dbReference>
<dbReference type="EMBL" id="SLYC01000031">
    <property type="protein sequence ID" value="TCQ00491.1"/>
    <property type="molecule type" value="Genomic_DNA"/>
</dbReference>
<dbReference type="InterPro" id="IPR005467">
    <property type="entry name" value="His_kinase_dom"/>
</dbReference>
<dbReference type="SMART" id="SM00091">
    <property type="entry name" value="PAS"/>
    <property type="match status" value="3"/>
</dbReference>
<evidence type="ECO:0000256" key="16">
    <source>
        <dbReference type="SAM" id="Coils"/>
    </source>
</evidence>
<dbReference type="GO" id="GO:0000155">
    <property type="term" value="F:phosphorelay sensor kinase activity"/>
    <property type="evidence" value="ECO:0007669"/>
    <property type="project" value="InterPro"/>
</dbReference>
<dbReference type="NCBIfam" id="TIGR00229">
    <property type="entry name" value="sensory_box"/>
    <property type="match status" value="2"/>
</dbReference>
<keyword evidence="8" id="KW-0418">Kinase</keyword>
<dbReference type="PROSITE" id="PS50110">
    <property type="entry name" value="RESPONSE_REGULATORY"/>
    <property type="match status" value="1"/>
</dbReference>
<dbReference type="SUPFAM" id="SSF55874">
    <property type="entry name" value="ATPase domain of HSP90 chaperone/DNA topoisomerase II/histidine kinase"/>
    <property type="match status" value="1"/>
</dbReference>
<dbReference type="InterPro" id="IPR011006">
    <property type="entry name" value="CheY-like_superfamily"/>
</dbReference>
<sequence length="1067" mass="123621">MNHYWYKQIVEKLPLACGCFKIICDKDNIPYDYEVLNINSAFEQLTSLKKEDILGKSALELSLLKNKYDVSLIRIFGDVALNGIELEVVNYMELLKGTYKIKVFSPEKYYFITIISEKDNGVTCNAEKGEFLNRIDELEKFFELNLDLLCIADIKGNFLKVNKAWEEVLGYSTYELENSNFFEFIHPEDMEATLSVLLKLEKHEHVLNFVNRYRCKDGSYKYIEWRSYPYGKYIYAAARDITDKANERIALEKMVNIAEDYLKYYGNDLDYNKAAEDILQISGAKYAMINLYDQGDSSFTTVAVTGTYRFESKLKNILGYNLIGKKWLHNESLIEKIKNERVTKFDSLSKITEDLIPEKVFKLLERIFNIGETIVIKLMQNDVMVGDFILIMENGKKFTKESLVELYSKQYSILIARIKAEKELKESQERLSQIIEATNVGTWEWDVEKDETIINEVWAQIIGYTLEEITRPVNTNYWRSIIHPEDIERATEQLKMVFSKEKENYETEFRAKHKDGSFRWIHSRGKVVNWSSDGSPLQMYGTHTDITQKKEMEIALQNSYNLMNYVIEHNRCAVAIHDLDLKYIYVSEKYLDDFRLEKNIIGKHLHEGFPRIPKKWQAVCQRAISGKILTGDDDPYVHEDGTFDWTKWECRPWYKPDKSIGGIIVYSELITERRNKELEIVKAKEQAEAANIAKSKFLANMSHEIRTPLNGIMGMLQLLQLTELNEEQLEFIRICKTSSDVLLKVVNDILDYSKIESGHLELEKKELNIREIIYEVKTMFMPSLQNKDNTFNLFVDERIPIVLLGDAFRLRQVLYNIIGNAVKFTTNGEISISVSLIEEINENSLLLGFSIKDTGRGIPEDKLEQIFDSFNQADSSITRVHGGTGLGLSITRGLIEKMKGEIWVSSVVGEGSNFKFTCLLEVTNTNMNKSDHISKNIKLKNGSFNILVVENDQGSRIVMERFAKQNAWNIVIVKNGKEAVDAYRSNSFDLILMDIQMPVLNGYQATEIIREFEKFIGRYTPIIAMTAYALNGDRERCIEAGMDDYLKKPLDMKELYLTVNRWIEKSK</sequence>
<dbReference type="FunFam" id="1.10.287.130:FF:000002">
    <property type="entry name" value="Two-component osmosensing histidine kinase"/>
    <property type="match status" value="1"/>
</dbReference>
<evidence type="ECO:0000256" key="8">
    <source>
        <dbReference type="ARBA" id="ARBA00022777"/>
    </source>
</evidence>
<dbReference type="CDD" id="cd00130">
    <property type="entry name" value="PAS"/>
    <property type="match status" value="2"/>
</dbReference>
<dbReference type="CDD" id="cd17546">
    <property type="entry name" value="REC_hyHK_CKI1_RcsC-like"/>
    <property type="match status" value="1"/>
</dbReference>
<dbReference type="SUPFAM" id="SSF47384">
    <property type="entry name" value="Homodimeric domain of signal transducing histidine kinase"/>
    <property type="match status" value="1"/>
</dbReference>
<evidence type="ECO:0000256" key="9">
    <source>
        <dbReference type="ARBA" id="ARBA00022840"/>
    </source>
</evidence>
<reference evidence="21 22" key="1">
    <citation type="submission" date="2019-03" db="EMBL/GenBank/DDBJ databases">
        <title>Genomic Encyclopedia of Type Strains, Phase IV (KMG-IV): sequencing the most valuable type-strain genomes for metagenomic binning, comparative biology and taxonomic classification.</title>
        <authorList>
            <person name="Goeker M."/>
        </authorList>
    </citation>
    <scope>NUCLEOTIDE SEQUENCE [LARGE SCALE GENOMIC DNA]</scope>
    <source>
        <strain evidence="21 22">DSM 100013</strain>
    </source>
</reference>
<evidence type="ECO:0000256" key="6">
    <source>
        <dbReference type="ARBA" id="ARBA00022679"/>
    </source>
</evidence>
<comment type="caution">
    <text evidence="21">The sequence shown here is derived from an EMBL/GenBank/DDBJ whole genome shotgun (WGS) entry which is preliminary data.</text>
</comment>